<keyword evidence="8" id="KW-0812">Transmembrane</keyword>
<dbReference type="RefSeq" id="WP_209404410.1">
    <property type="nucleotide sequence ID" value="NZ_JAGIYQ010000004.1"/>
</dbReference>
<dbReference type="Pfam" id="PF00672">
    <property type="entry name" value="HAMP"/>
    <property type="match status" value="1"/>
</dbReference>
<dbReference type="PROSITE" id="PS50885">
    <property type="entry name" value="HAMP"/>
    <property type="match status" value="1"/>
</dbReference>
<proteinExistence type="inferred from homology"/>
<feature type="transmembrane region" description="Helical" evidence="8">
    <location>
        <begin position="16"/>
        <end position="36"/>
    </location>
</feature>
<dbReference type="SMART" id="SM00304">
    <property type="entry name" value="HAMP"/>
    <property type="match status" value="1"/>
</dbReference>
<feature type="compositionally biased region" description="Acidic residues" evidence="7">
    <location>
        <begin position="572"/>
        <end position="585"/>
    </location>
</feature>
<dbReference type="Gene3D" id="6.10.340.10">
    <property type="match status" value="1"/>
</dbReference>
<evidence type="ECO:0000256" key="1">
    <source>
        <dbReference type="ARBA" id="ARBA00004236"/>
    </source>
</evidence>
<dbReference type="GO" id="GO:0007165">
    <property type="term" value="P:signal transduction"/>
    <property type="evidence" value="ECO:0007669"/>
    <property type="project" value="UniProtKB-KW"/>
</dbReference>
<feature type="region of interest" description="Disordered" evidence="7">
    <location>
        <begin position="566"/>
        <end position="585"/>
    </location>
</feature>
<accession>A0A940NN21</accession>
<comment type="subcellular location">
    <subcellularLocation>
        <location evidence="1">Cell membrane</location>
    </subcellularLocation>
</comment>
<gene>
    <name evidence="11" type="ORF">J5Y03_08130</name>
</gene>
<keyword evidence="12" id="KW-1185">Reference proteome</keyword>
<evidence type="ECO:0000256" key="7">
    <source>
        <dbReference type="SAM" id="MobiDB-lite"/>
    </source>
</evidence>
<reference evidence="11" key="1">
    <citation type="submission" date="2021-04" db="EMBL/GenBank/DDBJ databases">
        <title>Genome seq and assembly of Bacillus sp.</title>
        <authorList>
            <person name="Chhetri G."/>
        </authorList>
    </citation>
    <scope>NUCLEOTIDE SEQUENCE</scope>
    <source>
        <strain evidence="11">RG28</strain>
    </source>
</reference>
<dbReference type="SUPFAM" id="SSF58104">
    <property type="entry name" value="Methyl-accepting chemotaxis protein (MCP) signaling domain"/>
    <property type="match status" value="1"/>
</dbReference>
<feature type="transmembrane region" description="Helical" evidence="8">
    <location>
        <begin position="186"/>
        <end position="207"/>
    </location>
</feature>
<dbReference type="PANTHER" id="PTHR32089:SF112">
    <property type="entry name" value="LYSOZYME-LIKE PROTEIN-RELATED"/>
    <property type="match status" value="1"/>
</dbReference>
<dbReference type="PANTHER" id="PTHR32089">
    <property type="entry name" value="METHYL-ACCEPTING CHEMOTAXIS PROTEIN MCPB"/>
    <property type="match status" value="1"/>
</dbReference>
<dbReference type="CDD" id="cd06225">
    <property type="entry name" value="HAMP"/>
    <property type="match status" value="1"/>
</dbReference>
<evidence type="ECO:0000256" key="2">
    <source>
        <dbReference type="ARBA" id="ARBA00022475"/>
    </source>
</evidence>
<evidence type="ECO:0000256" key="6">
    <source>
        <dbReference type="PROSITE-ProRule" id="PRU00284"/>
    </source>
</evidence>
<protein>
    <submittedName>
        <fullName evidence="11">HAMP domain-containing protein</fullName>
    </submittedName>
</protein>
<dbReference type="GO" id="GO:0005886">
    <property type="term" value="C:plasma membrane"/>
    <property type="evidence" value="ECO:0007669"/>
    <property type="project" value="UniProtKB-SubCell"/>
</dbReference>
<evidence type="ECO:0000259" key="10">
    <source>
        <dbReference type="PROSITE" id="PS50885"/>
    </source>
</evidence>
<evidence type="ECO:0000256" key="3">
    <source>
        <dbReference type="ARBA" id="ARBA00023136"/>
    </source>
</evidence>
<evidence type="ECO:0000256" key="8">
    <source>
        <dbReference type="SAM" id="Phobius"/>
    </source>
</evidence>
<dbReference type="Pfam" id="PF00015">
    <property type="entry name" value="MCPsignal"/>
    <property type="match status" value="1"/>
</dbReference>
<comment type="similarity">
    <text evidence="5">Belongs to the methyl-accepting chemotaxis (MCP) protein family.</text>
</comment>
<dbReference type="EMBL" id="JAGIYQ010000004">
    <property type="protein sequence ID" value="MBP0725159.1"/>
    <property type="molecule type" value="Genomic_DNA"/>
</dbReference>
<evidence type="ECO:0000256" key="4">
    <source>
        <dbReference type="ARBA" id="ARBA00023224"/>
    </source>
</evidence>
<dbReference type="Gene3D" id="1.10.287.950">
    <property type="entry name" value="Methyl-accepting chemotaxis protein"/>
    <property type="match status" value="1"/>
</dbReference>
<dbReference type="AlphaFoldDB" id="A0A940NN21"/>
<evidence type="ECO:0000256" key="5">
    <source>
        <dbReference type="ARBA" id="ARBA00029447"/>
    </source>
</evidence>
<feature type="domain" description="HAMP" evidence="10">
    <location>
        <begin position="209"/>
        <end position="261"/>
    </location>
</feature>
<keyword evidence="4 6" id="KW-0807">Transducer</keyword>
<keyword evidence="3 8" id="KW-0472">Membrane</keyword>
<keyword evidence="2" id="KW-1003">Cell membrane</keyword>
<evidence type="ECO:0000259" key="9">
    <source>
        <dbReference type="PROSITE" id="PS50111"/>
    </source>
</evidence>
<dbReference type="SMART" id="SM00283">
    <property type="entry name" value="MA"/>
    <property type="match status" value="1"/>
</dbReference>
<evidence type="ECO:0000313" key="11">
    <source>
        <dbReference type="EMBL" id="MBP0725159.1"/>
    </source>
</evidence>
<dbReference type="InterPro" id="IPR004089">
    <property type="entry name" value="MCPsignal_dom"/>
</dbReference>
<name>A0A940NN21_9BACI</name>
<dbReference type="Proteomes" id="UP000682134">
    <property type="component" value="Unassembled WGS sequence"/>
</dbReference>
<organism evidence="11 12">
    <name type="scientific">Gottfriedia endophytica</name>
    <dbReference type="NCBI Taxonomy" id="2820819"/>
    <lineage>
        <taxon>Bacteria</taxon>
        <taxon>Bacillati</taxon>
        <taxon>Bacillota</taxon>
        <taxon>Bacilli</taxon>
        <taxon>Bacillales</taxon>
        <taxon>Bacillaceae</taxon>
        <taxon>Gottfriedia</taxon>
    </lineage>
</organism>
<dbReference type="InterPro" id="IPR003660">
    <property type="entry name" value="HAMP_dom"/>
</dbReference>
<dbReference type="PROSITE" id="PS50111">
    <property type="entry name" value="CHEMOTAXIS_TRANSDUC_2"/>
    <property type="match status" value="1"/>
</dbReference>
<feature type="domain" description="Methyl-accepting transducer" evidence="9">
    <location>
        <begin position="280"/>
        <end position="516"/>
    </location>
</feature>
<comment type="caution">
    <text evidence="11">The sequence shown here is derived from an EMBL/GenBank/DDBJ whole genome shotgun (WGS) entry which is preliminary data.</text>
</comment>
<keyword evidence="8" id="KW-1133">Transmembrane helix</keyword>
<dbReference type="CDD" id="cd11386">
    <property type="entry name" value="MCP_signal"/>
    <property type="match status" value="1"/>
</dbReference>
<evidence type="ECO:0000313" key="12">
    <source>
        <dbReference type="Proteomes" id="UP000682134"/>
    </source>
</evidence>
<sequence length="585" mass="64819">MKLKLVSPKKSIKSQLIISFLIPFLVFAIVICLFFMKMMSNTINNNIIPQFDSRLEDNSKALVKNLDSGLINHVMESPQEYGRNLEVFLDSFNKGRKGIQFTYVLSRKDGKDVIVALNGSSSFMGEQQFTSAQKKAFDQKEVVFSSIYKDKWGVHKSIFVPVEGTDAIIGMDMDAAFIDKLQTQMILYPSLFLLLAVIIGLALAIFIGNRISKPLQKVVGFTKTIAGGNLSESTRSDRQDEIGELANSFEEMRLNLSSIIDNVRGNSQTITESSNILFTSFEELAGASEQIVDSTNEEVTGSEERAKHIEKISNMISDMTAAIENMDTQTKQIKDVTYNTSNLSQEGSEQVQMVSEQINKIKNNGLVTKENLSDLNNKLEHINKIIVLISEISSQTNLLSLNASIEAARAGEAGKGFSVVAQEIQKLANQTATSTQDISNIVNEINKQTDKVLQLNQQDFEDIVEGVKIVEQNGKLFNQIFHSVEELKTRSESIFESSENISKASDSTLSSIQEIVAISEEGLANTEEIAASATQQNYTVETLKHQNELLTNVANTLQETVGKFHTGNELKEDTEESISEDLNEG</sequence>